<sequence length="1095" mass="124174">MTQFFNCCITSASGRSQWLCFKPRRGGQTRLPGPRPHEYQPTNLSEAELLQHALRLSELEANQGHLAGALMADPPVASSEGSPQEEALERARLREEQQAEYEADIPAGADYGRGCEQWKDESLRIDRERAAEKALRQKEEEERQRQESEELESKVKQAEAEEQAKKEKMTQILQEAQQMLPPEPADVPAEPASPLAAMPPATAQTETGPGESIDPQELPQAAANGVASPAAVTGPRQGSPVKGSRSRLPMPKMSAGRRVQIGKGSVPQSLQHIVPRSLQERDRLGRAMAQTWQLADKYSFDFETTNIVVLGQQSSGKTSWVERWLQFPFSVVDTGMATSRPAVLTICPKRDPTTEDIITVIEELPGGAKSEPETLRDVPGGESALCQLFNWCAKKNTKTPLKEKIFITIETEKCDTPKRIMDLPGVRANDGSNPEDKGVNKAIVEMVTDELKKPNSMVICLAEARSDPLNDNMLRELQKSQAIDDRGDLHKRLLLVLTKSDQWFGDVGCAEEVRKQLRTWQREFFRCEPMLVGFSLDHKEMKGNKGLESRREQYQRACKREAEAVEAFRKEMKLDTEEDVKYWNEKVTFKKVKDIVVDRSLDMDWANLNKSIQQIQHRQHEVEQKLGQLRHELESHDPAELKDEASAGAESLVDAMLGETVKFLTAVTKTLIEEEREFLASRWEYSSDAMLAASQAKRARSIDYNRTDEHAPGHFDQFYLEMLEDDNFIQCVPGFDDPLTAGAGTRRAKEFFRLLSLLFMHPDESDRIRILNCTAMNPDMPNLEDDMTRMYEVLKGKAATMREIAQYFVQKIVHLGVKCLSYAWTNMKESKTVQRPIIDKLAANSDVDEVFEPLRRGFLKEFLWHAQHAYTCCISDHALRMHHLGAFGREQVLLLPEGVDEATIREATKKYDEAREQLVKSNLPEGFEHKYPDAWAGVKEGLLCINKTGWCDQVPNLTGRFIQNMIACKVLVPEISEARNPQEYEDISDRLERMNPNRQNKFFGKIAVLFALMSPGFVMDVEERCCSGLLGSPLNQFYRRGFVKSMQEELIQAFMNEEELDAMRQNLTLEVQKLEGENDDLKKALKSLREIKAKP</sequence>
<evidence type="ECO:0000259" key="3">
    <source>
        <dbReference type="Pfam" id="PF00350"/>
    </source>
</evidence>
<evidence type="ECO:0000256" key="2">
    <source>
        <dbReference type="SAM" id="MobiDB-lite"/>
    </source>
</evidence>
<reference evidence="5" key="2">
    <citation type="submission" date="2024-04" db="EMBL/GenBank/DDBJ databases">
        <authorList>
            <person name="Chen Y."/>
            <person name="Shah S."/>
            <person name="Dougan E. K."/>
            <person name="Thang M."/>
            <person name="Chan C."/>
        </authorList>
    </citation>
    <scope>NUCLEOTIDE SEQUENCE [LARGE SCALE GENOMIC DNA]</scope>
</reference>
<dbReference type="InterPro" id="IPR045063">
    <property type="entry name" value="Dynamin_N"/>
</dbReference>
<dbReference type="Pfam" id="PF00350">
    <property type="entry name" value="Dynamin_N"/>
    <property type="match status" value="1"/>
</dbReference>
<dbReference type="Gene3D" id="3.40.50.300">
    <property type="entry name" value="P-loop containing nucleotide triphosphate hydrolases"/>
    <property type="match status" value="1"/>
</dbReference>
<feature type="region of interest" description="Disordered" evidence="2">
    <location>
        <begin position="135"/>
        <end position="169"/>
    </location>
</feature>
<proteinExistence type="predicted"/>
<feature type="region of interest" description="Disordered" evidence="2">
    <location>
        <begin position="72"/>
        <end position="113"/>
    </location>
</feature>
<evidence type="ECO:0000313" key="7">
    <source>
        <dbReference type="Proteomes" id="UP001152797"/>
    </source>
</evidence>
<evidence type="ECO:0000313" key="6">
    <source>
        <dbReference type="EMBL" id="CAL4776393.1"/>
    </source>
</evidence>
<dbReference type="EMBL" id="CAMXCT010001335">
    <property type="protein sequence ID" value="CAI3989081.1"/>
    <property type="molecule type" value="Genomic_DNA"/>
</dbReference>
<feature type="domain" description="Dynamin N-terminal" evidence="3">
    <location>
        <begin position="307"/>
        <end position="499"/>
    </location>
</feature>
<comment type="caution">
    <text evidence="4">The sequence shown here is derived from an EMBL/GenBank/DDBJ whole genome shotgun (WGS) entry which is preliminary data.</text>
</comment>
<feature type="coiled-coil region" evidence="1">
    <location>
        <begin position="1057"/>
        <end position="1094"/>
    </location>
</feature>
<feature type="compositionally biased region" description="Basic and acidic residues" evidence="2">
    <location>
        <begin position="87"/>
        <end position="97"/>
    </location>
</feature>
<name>A0A9P1CF20_9DINO</name>
<reference evidence="4" key="1">
    <citation type="submission" date="2022-10" db="EMBL/GenBank/DDBJ databases">
        <authorList>
            <person name="Chen Y."/>
            <person name="Dougan E. K."/>
            <person name="Chan C."/>
            <person name="Rhodes N."/>
            <person name="Thang M."/>
        </authorList>
    </citation>
    <scope>NUCLEOTIDE SEQUENCE</scope>
</reference>
<evidence type="ECO:0000313" key="4">
    <source>
        <dbReference type="EMBL" id="CAI3989081.1"/>
    </source>
</evidence>
<gene>
    <name evidence="4" type="ORF">C1SCF055_LOCUS16177</name>
</gene>
<evidence type="ECO:0000313" key="5">
    <source>
        <dbReference type="EMBL" id="CAL1142456.1"/>
    </source>
</evidence>
<dbReference type="OrthoDB" id="441496at2759"/>
<keyword evidence="1" id="KW-0175">Coiled coil</keyword>
<keyword evidence="7" id="KW-1185">Reference proteome</keyword>
<organism evidence="4">
    <name type="scientific">Cladocopium goreaui</name>
    <dbReference type="NCBI Taxonomy" id="2562237"/>
    <lineage>
        <taxon>Eukaryota</taxon>
        <taxon>Sar</taxon>
        <taxon>Alveolata</taxon>
        <taxon>Dinophyceae</taxon>
        <taxon>Suessiales</taxon>
        <taxon>Symbiodiniaceae</taxon>
        <taxon>Cladocopium</taxon>
    </lineage>
</organism>
<protein>
    <submittedName>
        <fullName evidence="6">Dynamin-related protein 1D</fullName>
    </submittedName>
</protein>
<dbReference type="EMBL" id="CAMXCT030001335">
    <property type="protein sequence ID" value="CAL4776393.1"/>
    <property type="molecule type" value="Genomic_DNA"/>
</dbReference>
<feature type="region of interest" description="Disordered" evidence="2">
    <location>
        <begin position="182"/>
        <end position="252"/>
    </location>
</feature>
<dbReference type="SUPFAM" id="SSF52540">
    <property type="entry name" value="P-loop containing nucleoside triphosphate hydrolases"/>
    <property type="match status" value="1"/>
</dbReference>
<feature type="compositionally biased region" description="Low complexity" evidence="2">
    <location>
        <begin position="221"/>
        <end position="231"/>
    </location>
</feature>
<dbReference type="InterPro" id="IPR027417">
    <property type="entry name" value="P-loop_NTPase"/>
</dbReference>
<feature type="coiled-coil region" evidence="1">
    <location>
        <begin position="544"/>
        <end position="571"/>
    </location>
</feature>
<dbReference type="AlphaFoldDB" id="A0A9P1CF20"/>
<dbReference type="EMBL" id="CAMXCT020001335">
    <property type="protein sequence ID" value="CAL1142456.1"/>
    <property type="molecule type" value="Genomic_DNA"/>
</dbReference>
<accession>A0A9P1CF20</accession>
<dbReference type="Proteomes" id="UP001152797">
    <property type="component" value="Unassembled WGS sequence"/>
</dbReference>
<evidence type="ECO:0000256" key="1">
    <source>
        <dbReference type="SAM" id="Coils"/>
    </source>
</evidence>